<feature type="transmembrane region" description="Helical" evidence="1">
    <location>
        <begin position="21"/>
        <end position="41"/>
    </location>
</feature>
<dbReference type="Proteomes" id="UP001612915">
    <property type="component" value="Unassembled WGS sequence"/>
</dbReference>
<feature type="transmembrane region" description="Helical" evidence="1">
    <location>
        <begin position="86"/>
        <end position="107"/>
    </location>
</feature>
<keyword evidence="1" id="KW-0472">Membrane</keyword>
<evidence type="ECO:0000313" key="2">
    <source>
        <dbReference type="EMBL" id="MFI7587392.1"/>
    </source>
</evidence>
<proteinExistence type="predicted"/>
<evidence type="ECO:0000256" key="1">
    <source>
        <dbReference type="SAM" id="Phobius"/>
    </source>
</evidence>
<organism evidence="2 3">
    <name type="scientific">Spongisporangium articulatum</name>
    <dbReference type="NCBI Taxonomy" id="3362603"/>
    <lineage>
        <taxon>Bacteria</taxon>
        <taxon>Bacillati</taxon>
        <taxon>Actinomycetota</taxon>
        <taxon>Actinomycetes</taxon>
        <taxon>Kineosporiales</taxon>
        <taxon>Kineosporiaceae</taxon>
        <taxon>Spongisporangium</taxon>
    </lineage>
</organism>
<name>A0ABW8AN62_9ACTN</name>
<dbReference type="EMBL" id="JBITLV010000003">
    <property type="protein sequence ID" value="MFI7587392.1"/>
    <property type="molecule type" value="Genomic_DNA"/>
</dbReference>
<reference evidence="2 3" key="1">
    <citation type="submission" date="2024-10" db="EMBL/GenBank/DDBJ databases">
        <title>The Natural Products Discovery Center: Release of the First 8490 Sequenced Strains for Exploring Actinobacteria Biosynthetic Diversity.</title>
        <authorList>
            <person name="Kalkreuter E."/>
            <person name="Kautsar S.A."/>
            <person name="Yang D."/>
            <person name="Bader C.D."/>
            <person name="Teijaro C.N."/>
            <person name="Fluegel L."/>
            <person name="Davis C.M."/>
            <person name="Simpson J.R."/>
            <person name="Lauterbach L."/>
            <person name="Steele A.D."/>
            <person name="Gui C."/>
            <person name="Meng S."/>
            <person name="Li G."/>
            <person name="Viehrig K."/>
            <person name="Ye F."/>
            <person name="Su P."/>
            <person name="Kiefer A.F."/>
            <person name="Nichols A."/>
            <person name="Cepeda A.J."/>
            <person name="Yan W."/>
            <person name="Fan B."/>
            <person name="Jiang Y."/>
            <person name="Adhikari A."/>
            <person name="Zheng C.-J."/>
            <person name="Schuster L."/>
            <person name="Cowan T.M."/>
            <person name="Smanski M.J."/>
            <person name="Chevrette M.G."/>
            <person name="De Carvalho L.P.S."/>
            <person name="Shen B."/>
        </authorList>
    </citation>
    <scope>NUCLEOTIDE SEQUENCE [LARGE SCALE GENOMIC DNA]</scope>
    <source>
        <strain evidence="2 3">NPDC049639</strain>
    </source>
</reference>
<protein>
    <submittedName>
        <fullName evidence="2">ABC transporter permease subunit</fullName>
    </submittedName>
</protein>
<evidence type="ECO:0000313" key="3">
    <source>
        <dbReference type="Proteomes" id="UP001612915"/>
    </source>
</evidence>
<accession>A0ABW8AN62</accession>
<gene>
    <name evidence="2" type="ORF">ACIB24_09990</name>
</gene>
<feature type="transmembrane region" description="Helical" evidence="1">
    <location>
        <begin position="166"/>
        <end position="188"/>
    </location>
</feature>
<comment type="caution">
    <text evidence="2">The sequence shown here is derived from an EMBL/GenBank/DDBJ whole genome shotgun (WGS) entry which is preliminary data.</text>
</comment>
<keyword evidence="3" id="KW-1185">Reference proteome</keyword>
<keyword evidence="1" id="KW-1133">Transmembrane helix</keyword>
<feature type="transmembrane region" description="Helical" evidence="1">
    <location>
        <begin position="200"/>
        <end position="219"/>
    </location>
</feature>
<feature type="transmembrane region" description="Helical" evidence="1">
    <location>
        <begin position="128"/>
        <end position="154"/>
    </location>
</feature>
<feature type="transmembrane region" description="Helical" evidence="1">
    <location>
        <begin position="246"/>
        <end position="267"/>
    </location>
</feature>
<sequence length="274" mass="28186">MSTLSLDPAHGLARLNVRLHLRGLVLWGLALAALDVLYAALWPSISGNSSYADILDQMPKAYRSIIDASGGIDLTTAAGYLQAETFALTAPLLLIVQAVALGTGLTVGWERGTRLETLLAGPLGRTRWYLVQVATVVVGTAGLCAATLTVLLVVRDPFELDVPVGHLVAACVQLGALATFFGALAIAAGAATGQAGAARAVCGVVAVLGYLVNVLAPMADALEPLRPLSPFHWYARSPAVVNGLDWAGAGVLLGAAAVLVAAGAIVLERRDLHS</sequence>
<dbReference type="RefSeq" id="WP_398278998.1">
    <property type="nucleotide sequence ID" value="NZ_JBITLV010000003.1"/>
</dbReference>
<keyword evidence="1" id="KW-0812">Transmembrane</keyword>